<accession>A0A2H3JQ49</accession>
<dbReference type="EMBL" id="KB467942">
    <property type="protein sequence ID" value="PCH38147.1"/>
    <property type="molecule type" value="Genomic_DNA"/>
</dbReference>
<keyword evidence="7" id="KW-0539">Nucleus</keyword>
<dbReference type="Proteomes" id="UP000218811">
    <property type="component" value="Unassembled WGS sequence"/>
</dbReference>
<evidence type="ECO:0000256" key="3">
    <source>
        <dbReference type="ARBA" id="ARBA00022679"/>
    </source>
</evidence>
<keyword evidence="3" id="KW-0808">Transferase</keyword>
<dbReference type="OrthoDB" id="428854at2759"/>
<dbReference type="InterPro" id="IPR028009">
    <property type="entry name" value="ESCO_Acetyltransf_dom"/>
</dbReference>
<feature type="region of interest" description="Disordered" evidence="10">
    <location>
        <begin position="243"/>
        <end position="272"/>
    </location>
</feature>
<evidence type="ECO:0000256" key="4">
    <source>
        <dbReference type="ARBA" id="ARBA00022723"/>
    </source>
</evidence>
<evidence type="ECO:0000259" key="12">
    <source>
        <dbReference type="Pfam" id="PF13880"/>
    </source>
</evidence>
<feature type="compositionally biased region" description="Low complexity" evidence="10">
    <location>
        <begin position="60"/>
        <end position="70"/>
    </location>
</feature>
<evidence type="ECO:0008006" key="15">
    <source>
        <dbReference type="Google" id="ProtNLM"/>
    </source>
</evidence>
<evidence type="ECO:0000259" key="11">
    <source>
        <dbReference type="Pfam" id="PF13878"/>
    </source>
</evidence>
<gene>
    <name evidence="13" type="ORF">WOLCODRAFT_130714</name>
</gene>
<evidence type="ECO:0000256" key="10">
    <source>
        <dbReference type="SAM" id="MobiDB-lite"/>
    </source>
</evidence>
<dbReference type="GO" id="GO:0000785">
    <property type="term" value="C:chromatin"/>
    <property type="evidence" value="ECO:0007669"/>
    <property type="project" value="TreeGrafter"/>
</dbReference>
<organism evidence="13 14">
    <name type="scientific">Wolfiporia cocos (strain MD-104)</name>
    <name type="common">Brown rot fungus</name>
    <dbReference type="NCBI Taxonomy" id="742152"/>
    <lineage>
        <taxon>Eukaryota</taxon>
        <taxon>Fungi</taxon>
        <taxon>Dikarya</taxon>
        <taxon>Basidiomycota</taxon>
        <taxon>Agaricomycotina</taxon>
        <taxon>Agaricomycetes</taxon>
        <taxon>Polyporales</taxon>
        <taxon>Phaeolaceae</taxon>
        <taxon>Wolfiporia</taxon>
    </lineage>
</organism>
<proteinExistence type="inferred from homology"/>
<evidence type="ECO:0000256" key="7">
    <source>
        <dbReference type="ARBA" id="ARBA00023242"/>
    </source>
</evidence>
<evidence type="ECO:0000256" key="2">
    <source>
        <dbReference type="ARBA" id="ARBA00005816"/>
    </source>
</evidence>
<comment type="subcellular location">
    <subcellularLocation>
        <location evidence="1">Nucleus</location>
    </subcellularLocation>
</comment>
<dbReference type="GO" id="GO:0005634">
    <property type="term" value="C:nucleus"/>
    <property type="evidence" value="ECO:0007669"/>
    <property type="project" value="UniProtKB-SubCell"/>
</dbReference>
<protein>
    <recommendedName>
        <fullName evidence="15">N-acetyltransferase ECO1</fullName>
    </recommendedName>
</protein>
<keyword evidence="5" id="KW-0863">Zinc-finger</keyword>
<dbReference type="STRING" id="742152.A0A2H3JQ49"/>
<dbReference type="PANTHER" id="PTHR45884:SF2">
    <property type="entry name" value="N-ACETYLTRANSFERASE ECO"/>
    <property type="match status" value="1"/>
</dbReference>
<feature type="compositionally biased region" description="Polar residues" evidence="10">
    <location>
        <begin position="17"/>
        <end position="27"/>
    </location>
</feature>
<dbReference type="Pfam" id="PF13878">
    <property type="entry name" value="zf-C2H2_3"/>
    <property type="match status" value="1"/>
</dbReference>
<feature type="domain" description="N-acetyltransferase ESCO acetyl-transferase" evidence="12">
    <location>
        <begin position="303"/>
        <end position="362"/>
    </location>
</feature>
<dbReference type="GO" id="GO:0008270">
    <property type="term" value="F:zinc ion binding"/>
    <property type="evidence" value="ECO:0007669"/>
    <property type="project" value="UniProtKB-KW"/>
</dbReference>
<dbReference type="AlphaFoldDB" id="A0A2H3JQ49"/>
<dbReference type="OMA" id="WHVYEES"/>
<comment type="similarity">
    <text evidence="2">Belongs to the acetyltransferase family. ECO subfamily.</text>
</comment>
<reference evidence="13 14" key="1">
    <citation type="journal article" date="2012" name="Science">
        <title>The Paleozoic origin of enzymatic lignin decomposition reconstructed from 31 fungal genomes.</title>
        <authorList>
            <person name="Floudas D."/>
            <person name="Binder M."/>
            <person name="Riley R."/>
            <person name="Barry K."/>
            <person name="Blanchette R.A."/>
            <person name="Henrissat B."/>
            <person name="Martinez A.T."/>
            <person name="Otillar R."/>
            <person name="Spatafora J.W."/>
            <person name="Yadav J.S."/>
            <person name="Aerts A."/>
            <person name="Benoit I."/>
            <person name="Boyd A."/>
            <person name="Carlson A."/>
            <person name="Copeland A."/>
            <person name="Coutinho P.M."/>
            <person name="de Vries R.P."/>
            <person name="Ferreira P."/>
            <person name="Findley K."/>
            <person name="Foster B."/>
            <person name="Gaskell J."/>
            <person name="Glotzer D."/>
            <person name="Gorecki P."/>
            <person name="Heitman J."/>
            <person name="Hesse C."/>
            <person name="Hori C."/>
            <person name="Igarashi K."/>
            <person name="Jurgens J.A."/>
            <person name="Kallen N."/>
            <person name="Kersten P."/>
            <person name="Kohler A."/>
            <person name="Kuees U."/>
            <person name="Kumar T.K.A."/>
            <person name="Kuo A."/>
            <person name="LaButti K."/>
            <person name="Larrondo L.F."/>
            <person name="Lindquist E."/>
            <person name="Ling A."/>
            <person name="Lombard V."/>
            <person name="Lucas S."/>
            <person name="Lundell T."/>
            <person name="Martin R."/>
            <person name="McLaughlin D.J."/>
            <person name="Morgenstern I."/>
            <person name="Morin E."/>
            <person name="Murat C."/>
            <person name="Nagy L.G."/>
            <person name="Nolan M."/>
            <person name="Ohm R.A."/>
            <person name="Patyshakuliyeva A."/>
            <person name="Rokas A."/>
            <person name="Ruiz-Duenas F.J."/>
            <person name="Sabat G."/>
            <person name="Salamov A."/>
            <person name="Samejima M."/>
            <person name="Schmutz J."/>
            <person name="Slot J.C."/>
            <person name="St John F."/>
            <person name="Stenlid J."/>
            <person name="Sun H."/>
            <person name="Sun S."/>
            <person name="Syed K."/>
            <person name="Tsang A."/>
            <person name="Wiebenga A."/>
            <person name="Young D."/>
            <person name="Pisabarro A."/>
            <person name="Eastwood D.C."/>
            <person name="Martin F."/>
            <person name="Cullen D."/>
            <person name="Grigoriev I.V."/>
            <person name="Hibbett D.S."/>
        </authorList>
    </citation>
    <scope>NUCLEOTIDE SEQUENCE [LARGE SCALE GENOMIC DNA]</scope>
    <source>
        <strain evidence="13 14">MD-104</strain>
    </source>
</reference>
<evidence type="ECO:0000256" key="9">
    <source>
        <dbReference type="ARBA" id="ARBA00023315"/>
    </source>
</evidence>
<feature type="domain" description="N-acetyltransferase ESCO zinc-finger" evidence="11">
    <location>
        <begin position="87"/>
        <end position="124"/>
    </location>
</feature>
<keyword evidence="6" id="KW-0862">Zinc</keyword>
<evidence type="ECO:0000313" key="14">
    <source>
        <dbReference type="Proteomes" id="UP000218811"/>
    </source>
</evidence>
<evidence type="ECO:0000256" key="8">
    <source>
        <dbReference type="ARBA" id="ARBA00023306"/>
    </source>
</evidence>
<feature type="region of interest" description="Disordered" evidence="10">
    <location>
        <begin position="1"/>
        <end position="81"/>
    </location>
</feature>
<keyword evidence="4" id="KW-0479">Metal-binding</keyword>
<evidence type="ECO:0000256" key="5">
    <source>
        <dbReference type="ARBA" id="ARBA00022771"/>
    </source>
</evidence>
<feature type="compositionally biased region" description="Low complexity" evidence="10">
    <location>
        <begin position="252"/>
        <end position="268"/>
    </location>
</feature>
<dbReference type="GO" id="GO:0007064">
    <property type="term" value="P:mitotic sister chromatid cohesion"/>
    <property type="evidence" value="ECO:0007669"/>
    <property type="project" value="TreeGrafter"/>
</dbReference>
<sequence length="376" mass="40648">MASTSKRTYGLRAPKQTIPSSPVSEPTFSPPSLKRKRPLDSTSAHNSPPAKKPHRSLLRSAKSTKVSSTKAQKEKDKAKLKQPKLTQLHFTLDTTVLRTCPLCDLSYTRGAPDDESLHKTHCARVQRGLDWGREEQREMLKAGVEELESGVKLKNGAKGRIVCFRPDVGGKIGAKLNTLLETISLALSSPPLSQAVLQRSKIYLFLLTTPPTTKSKSASSSQREKIVGCVIAQRISTAMAIASDADNPEPSPSSSLPSSSTPSPSSSSLIVSERKQALARTRTLIPVDTSTNLYVHPNPLPTPMGIPRLFVSSTHRRLSIASRLLSAAAQTFILGCPLDPAKGEVAFTQPTGAGKAILEKWGRGGVRIYEEEQGRC</sequence>
<dbReference type="Pfam" id="PF13880">
    <property type="entry name" value="Acetyltransf_13"/>
    <property type="match status" value="1"/>
</dbReference>
<evidence type="ECO:0000256" key="6">
    <source>
        <dbReference type="ARBA" id="ARBA00022833"/>
    </source>
</evidence>
<dbReference type="InterPro" id="IPR028005">
    <property type="entry name" value="AcTrfase_ESCO_Znf_dom"/>
</dbReference>
<dbReference type="GO" id="GO:0061733">
    <property type="term" value="F:protein-lysine-acetyltransferase activity"/>
    <property type="evidence" value="ECO:0007669"/>
    <property type="project" value="TreeGrafter"/>
</dbReference>
<name>A0A2H3JQ49_WOLCO</name>
<keyword evidence="9" id="KW-0012">Acyltransferase</keyword>
<keyword evidence="8" id="KW-0131">Cell cycle</keyword>
<evidence type="ECO:0000313" key="13">
    <source>
        <dbReference type="EMBL" id="PCH38147.1"/>
    </source>
</evidence>
<keyword evidence="14" id="KW-1185">Reference proteome</keyword>
<dbReference type="PANTHER" id="PTHR45884">
    <property type="entry name" value="N-ACETYLTRANSFERASE ECO"/>
    <property type="match status" value="1"/>
</dbReference>
<evidence type="ECO:0000256" key="1">
    <source>
        <dbReference type="ARBA" id="ARBA00004123"/>
    </source>
</evidence>